<proteinExistence type="predicted"/>
<protein>
    <submittedName>
        <fullName evidence="3">Uncharacterized protein</fullName>
    </submittedName>
</protein>
<sequence>MEDLNSPPTTNFTLNTLNTNNDDEIRTSPNMNNVNQNIPMKKFIFQKIKRFMEIMSHFRLFFALTLYVLILIDLISTQQNKEKYFWIEILLQVINAEFTLLTLIEHPKRLKNLLRAIRIWDANHKAKSSSRIQRLRAPDGSSNSISQTDANSASNPEKLIIAVKVSLGLPPSIKSLQKLVSQSYGWYLYDVEDNSLNCSPTKLLIILVTWNIGSLTQYGICAILWLITPMNRPRIPYLTLTIISIFCELIPIPVVVVQSKRVLLAKRSVTNNSEKSTHSNV</sequence>
<dbReference type="OrthoDB" id="2375605at2759"/>
<dbReference type="Pfam" id="PF11204">
    <property type="entry name" value="DUF2985"/>
    <property type="match status" value="1"/>
</dbReference>
<gene>
    <name evidence="3" type="ORF">F8M41_017585</name>
</gene>
<feature type="transmembrane region" description="Helical" evidence="2">
    <location>
        <begin position="203"/>
        <end position="228"/>
    </location>
</feature>
<keyword evidence="2" id="KW-0812">Transmembrane</keyword>
<dbReference type="EMBL" id="WTPW01000407">
    <property type="protein sequence ID" value="KAF0514538.1"/>
    <property type="molecule type" value="Genomic_DNA"/>
</dbReference>
<feature type="compositionally biased region" description="Polar residues" evidence="1">
    <location>
        <begin position="140"/>
        <end position="151"/>
    </location>
</feature>
<organism evidence="3 4">
    <name type="scientific">Gigaspora margarita</name>
    <dbReference type="NCBI Taxonomy" id="4874"/>
    <lineage>
        <taxon>Eukaryota</taxon>
        <taxon>Fungi</taxon>
        <taxon>Fungi incertae sedis</taxon>
        <taxon>Mucoromycota</taxon>
        <taxon>Glomeromycotina</taxon>
        <taxon>Glomeromycetes</taxon>
        <taxon>Diversisporales</taxon>
        <taxon>Gigasporaceae</taxon>
        <taxon>Gigaspora</taxon>
    </lineage>
</organism>
<name>A0A8H4AN07_GIGMA</name>
<keyword evidence="4" id="KW-1185">Reference proteome</keyword>
<feature type="transmembrane region" description="Helical" evidence="2">
    <location>
        <begin position="84"/>
        <end position="104"/>
    </location>
</feature>
<feature type="transmembrane region" description="Helical" evidence="2">
    <location>
        <begin position="51"/>
        <end position="72"/>
    </location>
</feature>
<evidence type="ECO:0000313" key="4">
    <source>
        <dbReference type="Proteomes" id="UP000439903"/>
    </source>
</evidence>
<feature type="region of interest" description="Disordered" evidence="1">
    <location>
        <begin position="130"/>
        <end position="151"/>
    </location>
</feature>
<dbReference type="AlphaFoldDB" id="A0A8H4AN07"/>
<feature type="transmembrane region" description="Helical" evidence="2">
    <location>
        <begin position="234"/>
        <end position="257"/>
    </location>
</feature>
<keyword evidence="2" id="KW-0472">Membrane</keyword>
<reference evidence="3 4" key="1">
    <citation type="journal article" date="2019" name="Environ. Microbiol.">
        <title>At the nexus of three kingdoms: the genome of the mycorrhizal fungus Gigaspora margarita provides insights into plant, endobacterial and fungal interactions.</title>
        <authorList>
            <person name="Venice F."/>
            <person name="Ghignone S."/>
            <person name="Salvioli di Fossalunga A."/>
            <person name="Amselem J."/>
            <person name="Novero M."/>
            <person name="Xianan X."/>
            <person name="Sedzielewska Toro K."/>
            <person name="Morin E."/>
            <person name="Lipzen A."/>
            <person name="Grigoriev I.V."/>
            <person name="Henrissat B."/>
            <person name="Martin F.M."/>
            <person name="Bonfante P."/>
        </authorList>
    </citation>
    <scope>NUCLEOTIDE SEQUENCE [LARGE SCALE GENOMIC DNA]</scope>
    <source>
        <strain evidence="3 4">BEG34</strain>
    </source>
</reference>
<comment type="caution">
    <text evidence="3">The sequence shown here is derived from an EMBL/GenBank/DDBJ whole genome shotgun (WGS) entry which is preliminary data.</text>
</comment>
<evidence type="ECO:0000256" key="2">
    <source>
        <dbReference type="SAM" id="Phobius"/>
    </source>
</evidence>
<evidence type="ECO:0000256" key="1">
    <source>
        <dbReference type="SAM" id="MobiDB-lite"/>
    </source>
</evidence>
<accession>A0A8H4AN07</accession>
<keyword evidence="2" id="KW-1133">Transmembrane helix</keyword>
<evidence type="ECO:0000313" key="3">
    <source>
        <dbReference type="EMBL" id="KAF0514538.1"/>
    </source>
</evidence>
<dbReference type="InterPro" id="IPR021369">
    <property type="entry name" value="DUF2985"/>
</dbReference>
<dbReference type="Proteomes" id="UP000439903">
    <property type="component" value="Unassembled WGS sequence"/>
</dbReference>